<dbReference type="Proteomes" id="UP000663873">
    <property type="component" value="Unassembled WGS sequence"/>
</dbReference>
<organism evidence="1 2">
    <name type="scientific">Rotaria socialis</name>
    <dbReference type="NCBI Taxonomy" id="392032"/>
    <lineage>
        <taxon>Eukaryota</taxon>
        <taxon>Metazoa</taxon>
        <taxon>Spiralia</taxon>
        <taxon>Gnathifera</taxon>
        <taxon>Rotifera</taxon>
        <taxon>Eurotatoria</taxon>
        <taxon>Bdelloidea</taxon>
        <taxon>Philodinida</taxon>
        <taxon>Philodinidae</taxon>
        <taxon>Rotaria</taxon>
    </lineage>
</organism>
<keyword evidence="2" id="KW-1185">Reference proteome</keyword>
<gene>
    <name evidence="1" type="ORF">UJA718_LOCUS41600</name>
</gene>
<proteinExistence type="predicted"/>
<dbReference type="EMBL" id="CAJOBP010049887">
    <property type="protein sequence ID" value="CAF4808116.1"/>
    <property type="molecule type" value="Genomic_DNA"/>
</dbReference>
<feature type="non-terminal residue" evidence="1">
    <location>
        <position position="27"/>
    </location>
</feature>
<dbReference type="AlphaFoldDB" id="A0A821PN24"/>
<evidence type="ECO:0000313" key="2">
    <source>
        <dbReference type="Proteomes" id="UP000663873"/>
    </source>
</evidence>
<comment type="caution">
    <text evidence="1">The sequence shown here is derived from an EMBL/GenBank/DDBJ whole genome shotgun (WGS) entry which is preliminary data.</text>
</comment>
<protein>
    <submittedName>
        <fullName evidence="1">Uncharacterized protein</fullName>
    </submittedName>
</protein>
<reference evidence="1" key="1">
    <citation type="submission" date="2021-02" db="EMBL/GenBank/DDBJ databases">
        <authorList>
            <person name="Nowell W R."/>
        </authorList>
    </citation>
    <scope>NUCLEOTIDE SEQUENCE</scope>
</reference>
<sequence length="27" mass="3397">MLTLQDLTFYEVMKQYDRYRNMYTTAT</sequence>
<name>A0A821PN24_9BILA</name>
<accession>A0A821PN24</accession>
<evidence type="ECO:0000313" key="1">
    <source>
        <dbReference type="EMBL" id="CAF4808116.1"/>
    </source>
</evidence>